<dbReference type="OrthoDB" id="9816289at2"/>
<sequence length="200" mass="23392">MYKVFFKDRAIFLGDKTESLNFHGMVYLWTEGNSLEAIVTDFDQDENKTALFFAAEDVEALFSEFKNQFKYIEAAGGLVFNQENEILAIHRLGRWDLPKGKVEEDETISEAAIREVEEECGISHLQLKEELESTYHTYWMNNSWVLKRSYWFKMSYSGNEKLVPQTEEDIEKVIWIPTNQLDEFKSNTYASILEVLKNLA</sequence>
<feature type="domain" description="Nudix hydrolase" evidence="3">
    <location>
        <begin position="70"/>
        <end position="200"/>
    </location>
</feature>
<dbReference type="GO" id="GO:0016787">
    <property type="term" value="F:hydrolase activity"/>
    <property type="evidence" value="ECO:0007669"/>
    <property type="project" value="UniProtKB-KW"/>
</dbReference>
<dbReference type="InterPro" id="IPR015797">
    <property type="entry name" value="NUDIX_hydrolase-like_dom_sf"/>
</dbReference>
<dbReference type="RefSeq" id="WP_130307146.1">
    <property type="nucleotide sequence ID" value="NZ_SHKN01000001.1"/>
</dbReference>
<proteinExistence type="inferred from homology"/>
<evidence type="ECO:0000256" key="2">
    <source>
        <dbReference type="RuleBase" id="RU003476"/>
    </source>
</evidence>
<dbReference type="InterPro" id="IPR020476">
    <property type="entry name" value="Nudix_hydrolase"/>
</dbReference>
<dbReference type="PROSITE" id="PS51462">
    <property type="entry name" value="NUDIX"/>
    <property type="match status" value="1"/>
</dbReference>
<dbReference type="PANTHER" id="PTHR43736:SF1">
    <property type="entry name" value="DIHYDRONEOPTERIN TRIPHOSPHATE DIPHOSPHATASE"/>
    <property type="match status" value="1"/>
</dbReference>
<dbReference type="PANTHER" id="PTHR43736">
    <property type="entry name" value="ADP-RIBOSE PYROPHOSPHATASE"/>
    <property type="match status" value="1"/>
</dbReference>
<evidence type="ECO:0000256" key="1">
    <source>
        <dbReference type="ARBA" id="ARBA00022801"/>
    </source>
</evidence>
<evidence type="ECO:0000313" key="4">
    <source>
        <dbReference type="EMBL" id="RZT97089.1"/>
    </source>
</evidence>
<name>A0A4Q7VLH7_9BACT</name>
<dbReference type="InterPro" id="IPR000086">
    <property type="entry name" value="NUDIX_hydrolase_dom"/>
</dbReference>
<dbReference type="PRINTS" id="PR00502">
    <property type="entry name" value="NUDIXFAMILY"/>
</dbReference>
<comment type="similarity">
    <text evidence="2">Belongs to the Nudix hydrolase family.</text>
</comment>
<comment type="caution">
    <text evidence="4">The sequence shown here is derived from an EMBL/GenBank/DDBJ whole genome shotgun (WGS) entry which is preliminary data.</text>
</comment>
<protein>
    <submittedName>
        <fullName evidence="4">ADP-ribose pyrophosphatase YjhB (NUDIX family)</fullName>
    </submittedName>
</protein>
<keyword evidence="1 2" id="KW-0378">Hydrolase</keyword>
<dbReference type="EMBL" id="SHKN01000001">
    <property type="protein sequence ID" value="RZT97089.1"/>
    <property type="molecule type" value="Genomic_DNA"/>
</dbReference>
<dbReference type="CDD" id="cd03673">
    <property type="entry name" value="NUDIX_Ap6A_hydrolase"/>
    <property type="match status" value="1"/>
</dbReference>
<dbReference type="InterPro" id="IPR020084">
    <property type="entry name" value="NUDIX_hydrolase_CS"/>
</dbReference>
<dbReference type="PROSITE" id="PS00893">
    <property type="entry name" value="NUDIX_BOX"/>
    <property type="match status" value="1"/>
</dbReference>
<dbReference type="SUPFAM" id="SSF55811">
    <property type="entry name" value="Nudix"/>
    <property type="match status" value="1"/>
</dbReference>
<accession>A0A4Q7VLH7</accession>
<dbReference type="AlphaFoldDB" id="A0A4Q7VLH7"/>
<dbReference type="Gene3D" id="3.90.79.10">
    <property type="entry name" value="Nucleoside Triphosphate Pyrophosphohydrolase"/>
    <property type="match status" value="1"/>
</dbReference>
<dbReference type="Proteomes" id="UP000293562">
    <property type="component" value="Unassembled WGS sequence"/>
</dbReference>
<evidence type="ECO:0000313" key="5">
    <source>
        <dbReference type="Proteomes" id="UP000293562"/>
    </source>
</evidence>
<evidence type="ECO:0000259" key="3">
    <source>
        <dbReference type="PROSITE" id="PS51462"/>
    </source>
</evidence>
<organism evidence="4 5">
    <name type="scientific">Ancylomarina subtilis</name>
    <dbReference type="NCBI Taxonomy" id="1639035"/>
    <lineage>
        <taxon>Bacteria</taxon>
        <taxon>Pseudomonadati</taxon>
        <taxon>Bacteroidota</taxon>
        <taxon>Bacteroidia</taxon>
        <taxon>Marinilabiliales</taxon>
        <taxon>Marinifilaceae</taxon>
        <taxon>Ancylomarina</taxon>
    </lineage>
</organism>
<keyword evidence="5" id="KW-1185">Reference proteome</keyword>
<reference evidence="4 5" key="1">
    <citation type="submission" date="2019-02" db="EMBL/GenBank/DDBJ databases">
        <title>Genomic Encyclopedia of Type Strains, Phase IV (KMG-IV): sequencing the most valuable type-strain genomes for metagenomic binning, comparative biology and taxonomic classification.</title>
        <authorList>
            <person name="Goeker M."/>
        </authorList>
    </citation>
    <scope>NUCLEOTIDE SEQUENCE [LARGE SCALE GENOMIC DNA]</scope>
    <source>
        <strain evidence="4 5">DSM 28825</strain>
    </source>
</reference>
<gene>
    <name evidence="4" type="ORF">EV201_1746</name>
</gene>
<dbReference type="Pfam" id="PF00293">
    <property type="entry name" value="NUDIX"/>
    <property type="match status" value="1"/>
</dbReference>